<keyword evidence="5" id="KW-0653">Protein transport</keyword>
<evidence type="ECO:0000256" key="2">
    <source>
        <dbReference type="ARBA" id="ARBA00009170"/>
    </source>
</evidence>
<comment type="similarity">
    <text evidence="2">Belongs to the metaxin family.</text>
</comment>
<dbReference type="EMBL" id="LUGH01000861">
    <property type="protein sequence ID" value="OBZ82464.1"/>
    <property type="molecule type" value="Genomic_DNA"/>
</dbReference>
<comment type="subcellular location">
    <subcellularLocation>
        <location evidence="1">Mitochondrion outer membrane</location>
    </subcellularLocation>
</comment>
<dbReference type="InterPro" id="IPR050931">
    <property type="entry name" value="Mito_Protein_Transport_Metaxin"/>
</dbReference>
<keyword evidence="12" id="KW-1185">Reference proteome</keyword>
<evidence type="ECO:0000256" key="7">
    <source>
        <dbReference type="ARBA" id="ARBA00023136"/>
    </source>
</evidence>
<name>A0A1C7N560_9FUNG</name>
<dbReference type="InterPro" id="IPR033468">
    <property type="entry name" value="Metaxin_GST"/>
</dbReference>
<dbReference type="GO" id="GO:0015031">
    <property type="term" value="P:protein transport"/>
    <property type="evidence" value="ECO:0007669"/>
    <property type="project" value="UniProtKB-KW"/>
</dbReference>
<feature type="transmembrane region" description="Helical" evidence="8">
    <location>
        <begin position="318"/>
        <end position="337"/>
    </location>
</feature>
<dbReference type="Gene3D" id="1.20.1050.10">
    <property type="match status" value="1"/>
</dbReference>
<feature type="domain" description="Mitochondrial outer membrane transport complex Sam37/metaxin N-terminal" evidence="9">
    <location>
        <begin position="22"/>
        <end position="141"/>
    </location>
</feature>
<keyword evidence="8" id="KW-1133">Transmembrane helix</keyword>
<dbReference type="CDD" id="cd03054">
    <property type="entry name" value="GST_N_Metaxin"/>
    <property type="match status" value="1"/>
</dbReference>
<evidence type="ECO:0000256" key="3">
    <source>
        <dbReference type="ARBA" id="ARBA00022448"/>
    </source>
</evidence>
<dbReference type="SUPFAM" id="SSF47616">
    <property type="entry name" value="GST C-terminal domain-like"/>
    <property type="match status" value="1"/>
</dbReference>
<evidence type="ECO:0000256" key="4">
    <source>
        <dbReference type="ARBA" id="ARBA00022787"/>
    </source>
</evidence>
<dbReference type="InParanoid" id="A0A1C7N560"/>
<feature type="domain" description="Metaxin glutathione S-transferase" evidence="10">
    <location>
        <begin position="187"/>
        <end position="250"/>
    </location>
</feature>
<dbReference type="InterPro" id="IPR019564">
    <property type="entry name" value="Sam37/metaxin_N"/>
</dbReference>
<dbReference type="GO" id="GO:0001401">
    <property type="term" value="C:SAM complex"/>
    <property type="evidence" value="ECO:0007669"/>
    <property type="project" value="InterPro"/>
</dbReference>
<organism evidence="11 12">
    <name type="scientific">Choanephora cucurbitarum</name>
    <dbReference type="NCBI Taxonomy" id="101091"/>
    <lineage>
        <taxon>Eukaryota</taxon>
        <taxon>Fungi</taxon>
        <taxon>Fungi incertae sedis</taxon>
        <taxon>Mucoromycota</taxon>
        <taxon>Mucoromycotina</taxon>
        <taxon>Mucoromycetes</taxon>
        <taxon>Mucorales</taxon>
        <taxon>Mucorineae</taxon>
        <taxon>Choanephoraceae</taxon>
        <taxon>Choanephoroideae</taxon>
        <taxon>Choanephora</taxon>
    </lineage>
</organism>
<dbReference type="Proteomes" id="UP000093000">
    <property type="component" value="Unassembled WGS sequence"/>
</dbReference>
<dbReference type="OrthoDB" id="5835136at2759"/>
<keyword evidence="8" id="KW-0812">Transmembrane</keyword>
<dbReference type="Pfam" id="PF17171">
    <property type="entry name" value="GST_C_6"/>
    <property type="match status" value="1"/>
</dbReference>
<keyword evidence="4" id="KW-1000">Mitochondrion outer membrane</keyword>
<keyword evidence="7 8" id="KW-0472">Membrane</keyword>
<evidence type="ECO:0000256" key="5">
    <source>
        <dbReference type="ARBA" id="ARBA00022927"/>
    </source>
</evidence>
<accession>A0A1C7N560</accession>
<evidence type="ECO:0000313" key="11">
    <source>
        <dbReference type="EMBL" id="OBZ82464.1"/>
    </source>
</evidence>
<evidence type="ECO:0000259" key="10">
    <source>
        <dbReference type="Pfam" id="PF17171"/>
    </source>
</evidence>
<evidence type="ECO:0000259" key="9">
    <source>
        <dbReference type="Pfam" id="PF10568"/>
    </source>
</evidence>
<protein>
    <recommendedName>
        <fullName evidence="13">Metaxin-1</fullName>
    </recommendedName>
</protein>
<dbReference type="SFLD" id="SFLDS00019">
    <property type="entry name" value="Glutathione_Transferase_(cytos"/>
    <property type="match status" value="1"/>
</dbReference>
<evidence type="ECO:0000313" key="12">
    <source>
        <dbReference type="Proteomes" id="UP000093000"/>
    </source>
</evidence>
<dbReference type="AlphaFoldDB" id="A0A1C7N560"/>
<sequence length="362" mass="41569">MAGMQLYVWGPALNAPSVDPKCIVIEAYLRLIKQKYTVVKCNDPQQSPTGELPLLKDGSAWIAGLDRILAHLRNAGKNANAHLSEEQKADYLAYSTLAQEKLYDCMLYSWYADSTNFIKNIRPTYAQLLPFPTRYFIPIQLKKSAKARLAKYKVEITSDDVGLPQNEKEEMKELLKSGWHHMYQLARDTYSTLQSQLDSNTYMFGDTPSTLDCIVFGYLALHLYPNLAHRRLQHILLQEYPRLAEYCNRMKDLLFADAEEGVLESEPADDVPSVWKTLTNNPAGFFSTIKDDIVSYMGTSEEKKEKSQAQIDFERKRIWSIAGGVTFFLAYIIYNGILSIEVVSEDDEFYEQEDEDEEYYDD</sequence>
<proteinExistence type="inferred from homology"/>
<dbReference type="InterPro" id="IPR036282">
    <property type="entry name" value="Glutathione-S-Trfase_C_sf"/>
</dbReference>
<keyword evidence="6" id="KW-0496">Mitochondrion</keyword>
<evidence type="ECO:0000256" key="8">
    <source>
        <dbReference type="SAM" id="Phobius"/>
    </source>
</evidence>
<comment type="caution">
    <text evidence="11">The sequence shown here is derived from an EMBL/GenBank/DDBJ whole genome shotgun (WGS) entry which is preliminary data.</text>
</comment>
<dbReference type="InterPro" id="IPR040079">
    <property type="entry name" value="Glutathione_S-Trfase"/>
</dbReference>
<dbReference type="FunCoup" id="A0A1C7N560">
    <property type="interactions" value="182"/>
</dbReference>
<dbReference type="PANTHER" id="PTHR12289:SF41">
    <property type="entry name" value="FAILED AXON CONNECTIONS-RELATED"/>
    <property type="match status" value="1"/>
</dbReference>
<dbReference type="GO" id="GO:0007005">
    <property type="term" value="P:mitochondrion organization"/>
    <property type="evidence" value="ECO:0007669"/>
    <property type="project" value="TreeGrafter"/>
</dbReference>
<dbReference type="Pfam" id="PF10568">
    <property type="entry name" value="Tom37"/>
    <property type="match status" value="1"/>
</dbReference>
<evidence type="ECO:0008006" key="13">
    <source>
        <dbReference type="Google" id="ProtNLM"/>
    </source>
</evidence>
<evidence type="ECO:0000256" key="1">
    <source>
        <dbReference type="ARBA" id="ARBA00004294"/>
    </source>
</evidence>
<evidence type="ECO:0000256" key="6">
    <source>
        <dbReference type="ARBA" id="ARBA00023128"/>
    </source>
</evidence>
<dbReference type="STRING" id="101091.A0A1C7N560"/>
<keyword evidence="3" id="KW-0813">Transport</keyword>
<dbReference type="PANTHER" id="PTHR12289">
    <property type="entry name" value="METAXIN RELATED"/>
    <property type="match status" value="1"/>
</dbReference>
<gene>
    <name evidence="11" type="ORF">A0J61_09487</name>
</gene>
<dbReference type="SFLD" id="SFLDG01180">
    <property type="entry name" value="SUF1"/>
    <property type="match status" value="1"/>
</dbReference>
<reference evidence="11 12" key="1">
    <citation type="submission" date="2016-03" db="EMBL/GenBank/DDBJ databases">
        <title>Choanephora cucurbitarum.</title>
        <authorList>
            <person name="Min B."/>
            <person name="Park H."/>
            <person name="Park J.-H."/>
            <person name="Shin H.-D."/>
            <person name="Choi I.-G."/>
        </authorList>
    </citation>
    <scope>NUCLEOTIDE SEQUENCE [LARGE SCALE GENOMIC DNA]</scope>
    <source>
        <strain evidence="11 12">KUS-F28377</strain>
    </source>
</reference>